<keyword evidence="2 3" id="KW-0413">Isomerase</keyword>
<evidence type="ECO:0000256" key="2">
    <source>
        <dbReference type="ARBA" id="ARBA00023235"/>
    </source>
</evidence>
<dbReference type="RefSeq" id="WP_095979412.1">
    <property type="nucleotide sequence ID" value="NZ_CP022163.1"/>
</dbReference>
<dbReference type="GO" id="GO:0009052">
    <property type="term" value="P:pentose-phosphate shunt, non-oxidative branch"/>
    <property type="evidence" value="ECO:0007669"/>
    <property type="project" value="UniProtKB-UniRule"/>
</dbReference>
<comment type="pathway">
    <text evidence="3">Carbohydrate degradation; pentose phosphate pathway; D-ribose 5-phosphate from D-ribulose 5-phosphate (non-oxidative stage): step 1/1.</text>
</comment>
<comment type="catalytic activity">
    <reaction evidence="1 3">
        <text>aldehydo-D-ribose 5-phosphate = D-ribulose 5-phosphate</text>
        <dbReference type="Rhea" id="RHEA:14657"/>
        <dbReference type="ChEBI" id="CHEBI:58121"/>
        <dbReference type="ChEBI" id="CHEBI:58273"/>
        <dbReference type="EC" id="5.3.1.6"/>
    </reaction>
</comment>
<accession>A0A250IIM9</accession>
<evidence type="ECO:0000313" key="4">
    <source>
        <dbReference type="EMBL" id="ATB31032.1"/>
    </source>
</evidence>
<evidence type="ECO:0000313" key="5">
    <source>
        <dbReference type="Proteomes" id="UP000217289"/>
    </source>
</evidence>
<feature type="binding site" evidence="3">
    <location>
        <begin position="108"/>
        <end position="111"/>
    </location>
    <ligand>
        <name>substrate</name>
    </ligand>
</feature>
<dbReference type="PANTHER" id="PTHR43748:SF3">
    <property type="entry name" value="RIBOSE-5-PHOSPHATE ISOMERASE 3, CHLOROPLASTIC-RELATED"/>
    <property type="match status" value="1"/>
</dbReference>
<feature type="binding site" evidence="3">
    <location>
        <begin position="95"/>
        <end position="98"/>
    </location>
    <ligand>
        <name>substrate</name>
    </ligand>
</feature>
<feature type="binding site" evidence="3">
    <location>
        <begin position="38"/>
        <end position="41"/>
    </location>
    <ligand>
        <name>substrate</name>
    </ligand>
</feature>
<evidence type="ECO:0000256" key="3">
    <source>
        <dbReference type="HAMAP-Rule" id="MF_00170"/>
    </source>
</evidence>
<protein>
    <recommendedName>
        <fullName evidence="3">Ribose-5-phosphate isomerase A</fullName>
        <ecNumber evidence="3">5.3.1.6</ecNumber>
    </recommendedName>
    <alternativeName>
        <fullName evidence="3">Phosphoriboisomerase A</fullName>
        <shortName evidence="3">PRI</shortName>
    </alternativeName>
</protein>
<dbReference type="GO" id="GO:0004751">
    <property type="term" value="F:ribose-5-phosphate isomerase activity"/>
    <property type="evidence" value="ECO:0007669"/>
    <property type="project" value="UniProtKB-UniRule"/>
</dbReference>
<dbReference type="InterPro" id="IPR037171">
    <property type="entry name" value="NagB/RpiA_transferase-like"/>
</dbReference>
<proteinExistence type="inferred from homology"/>
<dbReference type="EMBL" id="CP022163">
    <property type="protein sequence ID" value="ATB31032.1"/>
    <property type="molecule type" value="Genomic_DNA"/>
</dbReference>
<comment type="function">
    <text evidence="3">Catalyzes the reversible conversion of ribose-5-phosphate to ribulose 5-phosphate.</text>
</comment>
<dbReference type="InterPro" id="IPR004788">
    <property type="entry name" value="Ribose5P_isomerase_type_A"/>
</dbReference>
<comment type="similarity">
    <text evidence="3">Belongs to the ribose 5-phosphate isomerase family.</text>
</comment>
<dbReference type="AlphaFoldDB" id="A0A250IIM9"/>
<keyword evidence="5" id="KW-1185">Reference proteome</keyword>
<dbReference type="SUPFAM" id="SSF100950">
    <property type="entry name" value="NagB/RpiA/CoA transferase-like"/>
    <property type="match status" value="1"/>
</dbReference>
<dbReference type="Gene3D" id="3.30.70.260">
    <property type="match status" value="1"/>
</dbReference>
<feature type="binding site" evidence="3">
    <location>
        <position position="135"/>
    </location>
    <ligand>
        <name>substrate</name>
    </ligand>
</feature>
<sequence>MSPPIESHSESDSARFKRQAAEHAVEAIQPGMVVGLGSGSTAAFVVRRLAELRTEGRLRDVVGVPTSRATEALALSLGVPLTTLEERPVLDLAIDGADEVDPRLGLIKGGGGALLREKIVAQASRRLLIVVDEAKLSPRLGTRWPVPVDVLPFGWRSQVLFLEGLGARVTRREGPDGSPFLTDQGHFVLDCAWGPLDAPEALAERLAARAGLVEHGLFLGLTSELVVAGTRGIEVRRPG</sequence>
<organism evidence="4 5">
    <name type="scientific">Melittangium boletus DSM 14713</name>
    <dbReference type="NCBI Taxonomy" id="1294270"/>
    <lineage>
        <taxon>Bacteria</taxon>
        <taxon>Pseudomonadati</taxon>
        <taxon>Myxococcota</taxon>
        <taxon>Myxococcia</taxon>
        <taxon>Myxococcales</taxon>
        <taxon>Cystobacterineae</taxon>
        <taxon>Archangiaceae</taxon>
        <taxon>Melittangium</taxon>
    </lineage>
</organism>
<dbReference type="HAMAP" id="MF_00170">
    <property type="entry name" value="Rib_5P_isom_A"/>
    <property type="match status" value="1"/>
</dbReference>
<reference evidence="4 5" key="1">
    <citation type="submission" date="2017-06" db="EMBL/GenBank/DDBJ databases">
        <authorList>
            <person name="Kim H.J."/>
            <person name="Triplett B.A."/>
        </authorList>
    </citation>
    <scope>NUCLEOTIDE SEQUENCE [LARGE SCALE GENOMIC DNA]</scope>
    <source>
        <strain evidence="4 5">DSM 14713</strain>
    </source>
</reference>
<dbReference type="InterPro" id="IPR020672">
    <property type="entry name" value="Ribose5P_isomerase_typA_subgr"/>
</dbReference>
<gene>
    <name evidence="3" type="primary">rpiA</name>
    <name evidence="4" type="ORF">MEBOL_004494</name>
</gene>
<dbReference type="NCBIfam" id="TIGR00021">
    <property type="entry name" value="rpiA"/>
    <property type="match status" value="1"/>
</dbReference>
<dbReference type="OrthoDB" id="5870696at2"/>
<evidence type="ECO:0000256" key="1">
    <source>
        <dbReference type="ARBA" id="ARBA00001713"/>
    </source>
</evidence>
<dbReference type="Pfam" id="PF06026">
    <property type="entry name" value="Rib_5-P_isom_A"/>
    <property type="match status" value="1"/>
</dbReference>
<dbReference type="InterPro" id="IPR050262">
    <property type="entry name" value="Ribose-5P_isomerase"/>
</dbReference>
<name>A0A250IIM9_9BACT</name>
<dbReference type="SUPFAM" id="SSF75445">
    <property type="entry name" value="D-ribose-5-phosphate isomerase (RpiA), lid domain"/>
    <property type="match status" value="1"/>
</dbReference>
<dbReference type="UniPathway" id="UPA00115">
    <property type="reaction ID" value="UER00412"/>
</dbReference>
<dbReference type="CDD" id="cd01398">
    <property type="entry name" value="RPI_A"/>
    <property type="match status" value="1"/>
</dbReference>
<dbReference type="FunFam" id="3.40.50.1360:FF:000001">
    <property type="entry name" value="Ribose-5-phosphate isomerase A"/>
    <property type="match status" value="1"/>
</dbReference>
<dbReference type="NCBIfam" id="NF001924">
    <property type="entry name" value="PRK00702.1"/>
    <property type="match status" value="1"/>
</dbReference>
<dbReference type="Gene3D" id="3.40.50.1360">
    <property type="match status" value="1"/>
</dbReference>
<dbReference type="KEGG" id="mbd:MEBOL_004494"/>
<feature type="active site" description="Proton acceptor" evidence="3">
    <location>
        <position position="117"/>
    </location>
</feature>
<comment type="subunit">
    <text evidence="3">Homodimer.</text>
</comment>
<dbReference type="Proteomes" id="UP000217289">
    <property type="component" value="Chromosome"/>
</dbReference>
<dbReference type="PANTHER" id="PTHR43748">
    <property type="entry name" value="RIBOSE-5-PHOSPHATE ISOMERASE 3, CHLOROPLASTIC-RELATED"/>
    <property type="match status" value="1"/>
</dbReference>
<dbReference type="EC" id="5.3.1.6" evidence="3"/>